<feature type="region of interest" description="Disordered" evidence="16">
    <location>
        <begin position="541"/>
        <end position="577"/>
    </location>
</feature>
<gene>
    <name evidence="21" type="ORF">K1X11_009415</name>
</gene>
<dbReference type="InterPro" id="IPR004358">
    <property type="entry name" value="Sig_transdc_His_kin-like_C"/>
</dbReference>
<organism evidence="21 22">
    <name type="scientific">Actomonas aquatica</name>
    <dbReference type="NCBI Taxonomy" id="2866162"/>
    <lineage>
        <taxon>Bacteria</taxon>
        <taxon>Pseudomonadati</taxon>
        <taxon>Verrucomicrobiota</taxon>
        <taxon>Opitutia</taxon>
        <taxon>Opitutales</taxon>
        <taxon>Opitutaceae</taxon>
        <taxon>Actomonas</taxon>
    </lineage>
</organism>
<evidence type="ECO:0000256" key="4">
    <source>
        <dbReference type="ARBA" id="ARBA00022475"/>
    </source>
</evidence>
<dbReference type="PRINTS" id="PR00344">
    <property type="entry name" value="BCTRLSENSOR"/>
</dbReference>
<dbReference type="InterPro" id="IPR003594">
    <property type="entry name" value="HATPase_dom"/>
</dbReference>
<dbReference type="InterPro" id="IPR029016">
    <property type="entry name" value="GAF-like_dom_sf"/>
</dbReference>
<keyword evidence="6" id="KW-0808">Transferase</keyword>
<dbReference type="CDD" id="cd16922">
    <property type="entry name" value="HATPase_EvgS-ArcB-TorS-like"/>
    <property type="match status" value="1"/>
</dbReference>
<dbReference type="Gene3D" id="3.30.450.40">
    <property type="match status" value="1"/>
</dbReference>
<dbReference type="InterPro" id="IPR000014">
    <property type="entry name" value="PAS"/>
</dbReference>
<dbReference type="NCBIfam" id="TIGR00229">
    <property type="entry name" value="sensory_box"/>
    <property type="match status" value="1"/>
</dbReference>
<keyword evidence="5 15" id="KW-0597">Phosphoprotein</keyword>
<dbReference type="SUPFAM" id="SSF55874">
    <property type="entry name" value="ATPase domain of HSP90 chaperone/DNA topoisomerase II/histidine kinase"/>
    <property type="match status" value="1"/>
</dbReference>
<feature type="compositionally biased region" description="Low complexity" evidence="16">
    <location>
        <begin position="558"/>
        <end position="577"/>
    </location>
</feature>
<dbReference type="SMART" id="SM00388">
    <property type="entry name" value="HisKA"/>
    <property type="match status" value="1"/>
</dbReference>
<evidence type="ECO:0000313" key="22">
    <source>
        <dbReference type="Proteomes" id="UP000738431"/>
    </source>
</evidence>
<reference evidence="21 22" key="1">
    <citation type="submission" date="2023-12" db="EMBL/GenBank/DDBJ databases">
        <title>Description of an unclassified Opitutus bacterium of Verrucomicrobiota.</title>
        <authorList>
            <person name="Zhang D.-F."/>
        </authorList>
    </citation>
    <scope>NUCLEOTIDE SEQUENCE [LARGE SCALE GENOMIC DNA]</scope>
    <source>
        <strain evidence="21 22">WL0086</strain>
    </source>
</reference>
<evidence type="ECO:0000256" key="1">
    <source>
        <dbReference type="ARBA" id="ARBA00000085"/>
    </source>
</evidence>
<evidence type="ECO:0000256" key="11">
    <source>
        <dbReference type="ARBA" id="ARBA00022989"/>
    </source>
</evidence>
<keyword evidence="4" id="KW-1003">Cell membrane</keyword>
<dbReference type="InterPro" id="IPR001789">
    <property type="entry name" value="Sig_transdc_resp-reg_receiver"/>
</dbReference>
<dbReference type="InterPro" id="IPR036097">
    <property type="entry name" value="HisK_dim/P_sf"/>
</dbReference>
<keyword evidence="12" id="KW-0902">Two-component regulatory system</keyword>
<evidence type="ECO:0000256" key="3">
    <source>
        <dbReference type="ARBA" id="ARBA00012438"/>
    </source>
</evidence>
<dbReference type="InterPro" id="IPR036641">
    <property type="entry name" value="HPT_dom_sf"/>
</dbReference>
<evidence type="ECO:0000256" key="10">
    <source>
        <dbReference type="ARBA" id="ARBA00022840"/>
    </source>
</evidence>
<evidence type="ECO:0000256" key="9">
    <source>
        <dbReference type="ARBA" id="ARBA00022777"/>
    </source>
</evidence>
<evidence type="ECO:0000256" key="13">
    <source>
        <dbReference type="ARBA" id="ARBA00023136"/>
    </source>
</evidence>
<keyword evidence="11" id="KW-1133">Transmembrane helix</keyword>
<dbReference type="InterPro" id="IPR003018">
    <property type="entry name" value="GAF"/>
</dbReference>
<dbReference type="GO" id="GO:0005524">
    <property type="term" value="F:ATP binding"/>
    <property type="evidence" value="ECO:0007669"/>
    <property type="project" value="UniProtKB-KW"/>
</dbReference>
<feature type="modified residue" description="4-aspartylphosphate" evidence="15">
    <location>
        <position position="636"/>
    </location>
</feature>
<evidence type="ECO:0000256" key="8">
    <source>
        <dbReference type="ARBA" id="ARBA00022741"/>
    </source>
</evidence>
<keyword evidence="8" id="KW-0547">Nucleotide-binding</keyword>
<evidence type="ECO:0000256" key="5">
    <source>
        <dbReference type="ARBA" id="ARBA00022553"/>
    </source>
</evidence>
<dbReference type="CDD" id="cd00082">
    <property type="entry name" value="HisKA"/>
    <property type="match status" value="1"/>
</dbReference>
<evidence type="ECO:0000313" key="21">
    <source>
        <dbReference type="EMBL" id="WRQ89627.1"/>
    </source>
</evidence>
<dbReference type="PROSITE" id="PS50109">
    <property type="entry name" value="HIS_KIN"/>
    <property type="match status" value="1"/>
</dbReference>
<feature type="domain" description="HPt" evidence="20">
    <location>
        <begin position="746"/>
        <end position="843"/>
    </location>
</feature>
<dbReference type="PANTHER" id="PTHR45339">
    <property type="entry name" value="HYBRID SIGNAL TRANSDUCTION HISTIDINE KINASE J"/>
    <property type="match status" value="1"/>
</dbReference>
<feature type="domain" description="Response regulatory" evidence="18">
    <location>
        <begin position="587"/>
        <end position="706"/>
    </location>
</feature>
<dbReference type="EC" id="2.7.13.3" evidence="3"/>
<keyword evidence="10 21" id="KW-0067">ATP-binding</keyword>
<dbReference type="InterPro" id="IPR005467">
    <property type="entry name" value="His_kinase_dom"/>
</dbReference>
<evidence type="ECO:0000256" key="16">
    <source>
        <dbReference type="SAM" id="MobiDB-lite"/>
    </source>
</evidence>
<comment type="caution">
    <text evidence="14">Lacks conserved residue(s) required for the propagation of feature annotation.</text>
</comment>
<dbReference type="SUPFAM" id="SSF47226">
    <property type="entry name" value="Histidine-containing phosphotransfer domain, HPT domain"/>
    <property type="match status" value="1"/>
</dbReference>
<proteinExistence type="predicted"/>
<comment type="catalytic activity">
    <reaction evidence="1">
        <text>ATP + protein L-histidine = ADP + protein N-phospho-L-histidine.</text>
        <dbReference type="EC" id="2.7.13.3"/>
    </reaction>
</comment>
<evidence type="ECO:0000259" key="19">
    <source>
        <dbReference type="PROSITE" id="PS50113"/>
    </source>
</evidence>
<evidence type="ECO:0000259" key="20">
    <source>
        <dbReference type="PROSITE" id="PS50894"/>
    </source>
</evidence>
<accession>A0ABZ1CDY3</accession>
<dbReference type="Gene3D" id="3.40.50.2300">
    <property type="match status" value="1"/>
</dbReference>
<dbReference type="InterPro" id="IPR011006">
    <property type="entry name" value="CheY-like_superfamily"/>
</dbReference>
<evidence type="ECO:0000259" key="18">
    <source>
        <dbReference type="PROSITE" id="PS50110"/>
    </source>
</evidence>
<dbReference type="RefSeq" id="WP_221029688.1">
    <property type="nucleotide sequence ID" value="NZ_CP139781.1"/>
</dbReference>
<dbReference type="CDD" id="cd17546">
    <property type="entry name" value="REC_hyHK_CKI1_RcsC-like"/>
    <property type="match status" value="1"/>
</dbReference>
<dbReference type="Pfam" id="PF01590">
    <property type="entry name" value="GAF"/>
    <property type="match status" value="1"/>
</dbReference>
<dbReference type="SUPFAM" id="SSF47384">
    <property type="entry name" value="Homodimeric domain of signal transducing histidine kinase"/>
    <property type="match status" value="1"/>
</dbReference>
<evidence type="ECO:0000259" key="17">
    <source>
        <dbReference type="PROSITE" id="PS50109"/>
    </source>
</evidence>
<dbReference type="Gene3D" id="1.20.120.160">
    <property type="entry name" value="HPT domain"/>
    <property type="match status" value="1"/>
</dbReference>
<dbReference type="InterPro" id="IPR000700">
    <property type="entry name" value="PAS-assoc_C"/>
</dbReference>
<evidence type="ECO:0000256" key="12">
    <source>
        <dbReference type="ARBA" id="ARBA00023012"/>
    </source>
</evidence>
<dbReference type="Pfam" id="PF00512">
    <property type="entry name" value="HisKA"/>
    <property type="match status" value="1"/>
</dbReference>
<name>A0ABZ1CDY3_9BACT</name>
<dbReference type="Pfam" id="PF00072">
    <property type="entry name" value="Response_reg"/>
    <property type="match status" value="1"/>
</dbReference>
<protein>
    <recommendedName>
        <fullName evidence="3">histidine kinase</fullName>
        <ecNumber evidence="3">2.7.13.3</ecNumber>
    </recommendedName>
</protein>
<keyword evidence="13" id="KW-0472">Membrane</keyword>
<dbReference type="Gene3D" id="3.30.450.20">
    <property type="entry name" value="PAS domain"/>
    <property type="match status" value="1"/>
</dbReference>
<feature type="domain" description="Histidine kinase" evidence="17">
    <location>
        <begin position="320"/>
        <end position="538"/>
    </location>
</feature>
<dbReference type="Pfam" id="PF02518">
    <property type="entry name" value="HATPase_c"/>
    <property type="match status" value="1"/>
</dbReference>
<dbReference type="InterPro" id="IPR035965">
    <property type="entry name" value="PAS-like_dom_sf"/>
</dbReference>
<evidence type="ECO:0000256" key="14">
    <source>
        <dbReference type="PROSITE-ProRule" id="PRU00110"/>
    </source>
</evidence>
<dbReference type="SMART" id="SM00448">
    <property type="entry name" value="REC"/>
    <property type="match status" value="1"/>
</dbReference>
<evidence type="ECO:0000256" key="2">
    <source>
        <dbReference type="ARBA" id="ARBA00004651"/>
    </source>
</evidence>
<feature type="domain" description="PAC" evidence="19">
    <location>
        <begin position="251"/>
        <end position="302"/>
    </location>
</feature>
<dbReference type="Gene3D" id="3.30.565.10">
    <property type="entry name" value="Histidine kinase-like ATPase, C-terminal domain"/>
    <property type="match status" value="1"/>
</dbReference>
<dbReference type="InterPro" id="IPR008207">
    <property type="entry name" value="Sig_transdc_His_kin_Hpt_dom"/>
</dbReference>
<dbReference type="Proteomes" id="UP000738431">
    <property type="component" value="Chromosome"/>
</dbReference>
<dbReference type="SMART" id="SM00387">
    <property type="entry name" value="HATPase_c"/>
    <property type="match status" value="1"/>
</dbReference>
<dbReference type="SMART" id="SM00065">
    <property type="entry name" value="GAF"/>
    <property type="match status" value="1"/>
</dbReference>
<dbReference type="Gene3D" id="1.10.287.130">
    <property type="match status" value="1"/>
</dbReference>
<dbReference type="SUPFAM" id="SSF55785">
    <property type="entry name" value="PYP-like sensor domain (PAS domain)"/>
    <property type="match status" value="1"/>
</dbReference>
<dbReference type="PROSITE" id="PS50113">
    <property type="entry name" value="PAC"/>
    <property type="match status" value="1"/>
</dbReference>
<dbReference type="PROSITE" id="PS50110">
    <property type="entry name" value="RESPONSE_REGULATORY"/>
    <property type="match status" value="1"/>
</dbReference>
<dbReference type="SUPFAM" id="SSF52172">
    <property type="entry name" value="CheY-like"/>
    <property type="match status" value="1"/>
</dbReference>
<dbReference type="PROSITE" id="PS50894">
    <property type="entry name" value="HPT"/>
    <property type="match status" value="1"/>
</dbReference>
<comment type="subcellular location">
    <subcellularLocation>
        <location evidence="2">Cell membrane</location>
        <topology evidence="2">Multi-pass membrane protein</topology>
    </subcellularLocation>
</comment>
<evidence type="ECO:0000256" key="7">
    <source>
        <dbReference type="ARBA" id="ARBA00022692"/>
    </source>
</evidence>
<evidence type="ECO:0000256" key="6">
    <source>
        <dbReference type="ARBA" id="ARBA00022679"/>
    </source>
</evidence>
<dbReference type="SUPFAM" id="SSF55781">
    <property type="entry name" value="GAF domain-like"/>
    <property type="match status" value="1"/>
</dbReference>
<keyword evidence="22" id="KW-1185">Reference proteome</keyword>
<sequence length="850" mass="92861">MEDPARVKALARLHLQTPSPDGNFHRFTRLAREFLKAPVSMIALVGEKHQTLQAYETAEEEPPFPIDPDLGLELNRIVVEQGHPLILEDPTAVRAARGENNSISLIEAYAGYPICTPDGFVIGVFCILSPTPQRWQSQELELLHDLNQLVQSEIARIQQRVVNEAALQASEDRLAKVLGWADCLVWEAEVDCDSEHWDWHFNIQPSGLSQRLFGSRVLASSEGLYYKLHLPDQPDMDRRCREAILGGAPGYQQEFRIINQDGSETWLSESVTISALGNKRYWLVGVATDITLRKRLEQEMTRARDKAVEASRLKSQFLANMSHEIRTPMNGIIGMTDVLLATELSDQQKQMTEVIRQSSDALLLIINDVLDLSKIEAGMLKIERAPVALRDLLQEVTELFAQPARAKGLDLDCHIDSAVPDTVPSDSLRLRQILSNLIGNAIKFTETGRVAVDLRISTAPRQIRITVSDTGPGIPAAEQDRLFTPFVQVDGSFTRRHGGTGLGLAISRELAELMGGTITLKSQPGEGAAFTIELPVELPAAESPAEPVVPPSPPPVAPATAAAPEPTAAETAPVATPENTASTDLARVLLVEDNVTNQLVASLQLQRMRVGFAIANHGEEALEILARETFDAVLMDCQMPVLDGYTATQRIRAGEVAGLDVNIPVIALTAHAMVGDRDRCLAAGMNDYVAKPITMRSLQVALKNCGVLRSEDAPLRPRTPAAAATRPLNLQPSVIAEYRELPGEHHPSLLEDLLHEFCDNAPAEMKKLRKHVERNEPAEAARQAFEVAGLCANLGANEGRNTLLAMSESLRHGDPSTALAQLNACAPLITEIAAEAQQLLDKLGHEKPTT</sequence>
<keyword evidence="9" id="KW-0418">Kinase</keyword>
<dbReference type="PANTHER" id="PTHR45339:SF1">
    <property type="entry name" value="HYBRID SIGNAL TRANSDUCTION HISTIDINE KINASE J"/>
    <property type="match status" value="1"/>
</dbReference>
<dbReference type="InterPro" id="IPR036890">
    <property type="entry name" value="HATPase_C_sf"/>
</dbReference>
<feature type="compositionally biased region" description="Pro residues" evidence="16">
    <location>
        <begin position="547"/>
        <end position="557"/>
    </location>
</feature>
<dbReference type="InterPro" id="IPR003661">
    <property type="entry name" value="HisK_dim/P_dom"/>
</dbReference>
<keyword evidence="7" id="KW-0812">Transmembrane</keyword>
<evidence type="ECO:0000256" key="15">
    <source>
        <dbReference type="PROSITE-ProRule" id="PRU00169"/>
    </source>
</evidence>
<dbReference type="EMBL" id="CP139781">
    <property type="protein sequence ID" value="WRQ89627.1"/>
    <property type="molecule type" value="Genomic_DNA"/>
</dbReference>